<dbReference type="AlphaFoldDB" id="A0A0S2F542"/>
<evidence type="ECO:0008006" key="3">
    <source>
        <dbReference type="Google" id="ProtNLM"/>
    </source>
</evidence>
<accession>A0A0S2F542</accession>
<proteinExistence type="predicted"/>
<dbReference type="PATRIC" id="fig|84531.8.peg.510"/>
<dbReference type="RefSeq" id="WP_057916421.1">
    <property type="nucleotide sequence ID" value="NZ_CP011129.1"/>
</dbReference>
<dbReference type="Proteomes" id="UP000060787">
    <property type="component" value="Chromosome"/>
</dbReference>
<evidence type="ECO:0000313" key="1">
    <source>
        <dbReference type="EMBL" id="ALN78650.1"/>
    </source>
</evidence>
<dbReference type="EMBL" id="CP011129">
    <property type="protein sequence ID" value="ALN78650.1"/>
    <property type="molecule type" value="Genomic_DNA"/>
</dbReference>
<reference evidence="1 2" key="1">
    <citation type="journal article" date="2015" name="BMC Genomics">
        <title>Comparative genomics and metabolic profiling of the genus Lysobacter.</title>
        <authorList>
            <person name="de Bruijn I."/>
            <person name="Cheng X."/>
            <person name="de Jager V."/>
            <person name="Exposito R.G."/>
            <person name="Watrous J."/>
            <person name="Patel N."/>
            <person name="Postma J."/>
            <person name="Dorrestein P.C."/>
            <person name="Kobayashi D."/>
            <person name="Raaijmakers J.M."/>
        </authorList>
    </citation>
    <scope>NUCLEOTIDE SEQUENCE [LARGE SCALE GENOMIC DNA]</scope>
    <source>
        <strain evidence="1 2">76</strain>
    </source>
</reference>
<dbReference type="STRING" id="84531.LA76x_0489"/>
<gene>
    <name evidence="1" type="ORF">LA76x_0489</name>
</gene>
<dbReference type="PROSITE" id="PS51257">
    <property type="entry name" value="PROKAR_LIPOPROTEIN"/>
    <property type="match status" value="1"/>
</dbReference>
<evidence type="ECO:0000313" key="2">
    <source>
        <dbReference type="Proteomes" id="UP000060787"/>
    </source>
</evidence>
<dbReference type="KEGG" id="lab:LA76x_0489"/>
<organism evidence="1 2">
    <name type="scientific">Lysobacter antibioticus</name>
    <dbReference type="NCBI Taxonomy" id="84531"/>
    <lineage>
        <taxon>Bacteria</taxon>
        <taxon>Pseudomonadati</taxon>
        <taxon>Pseudomonadota</taxon>
        <taxon>Gammaproteobacteria</taxon>
        <taxon>Lysobacterales</taxon>
        <taxon>Lysobacteraceae</taxon>
        <taxon>Lysobacter</taxon>
    </lineage>
</organism>
<keyword evidence="2" id="KW-1185">Reference proteome</keyword>
<sequence length="590" mass="63715">MKTGIIMFGALAGALAMSTSCTKTEPTVAASSISKDQKTPFPGGAEIMPADLIATPAPLPAAPPAYNYDPNNPNITHAEYARFAWRQFIHFNSPAQKNGVDAAGKSPVVRGSIDPTRNFAASGASDFHQSGMTAGSNFSSNQLVWETFAHRSELFPAGSAPKGDLATLDPEYVFQNVNVAATDARFNNLDENTQIGQNQIFFPKNGNTPSANSQDDHIILFQARVNPVEYDYIKSIYNAEKPPASLELPPNGTNPGESVEVKSAWREMTPALIASGRYHTAEAVYYKEENGKTQAKVATFGLVGLHILRKMENYPAFVYTTFEQVDSLTTPDSKDTGLYVVNLYDQMQYDASVPPGTRPSAILNTGSSRTLVALPLAGEINSANGYDVIPGKFTVPHGFSGPIKVKNPPVGTSAVFDVNNEVQKAMAKAPGFEKSVWQHYRLVGIQVLPTNEDSSITPKTPDPLTQDYYLANIVVESSQPGIQLFKGGVMDPHPDKKEFTLVAERGLPSILRVNGKAGFPKNVDKVVMGGCMGCHGNAQYPRDNGETGPGPSIFSFLINLDTMSGKGFSADERNESPTKLGVKRLEYLTY</sequence>
<name>A0A0S2F542_LYSAN</name>
<protein>
    <recommendedName>
        <fullName evidence="3">Lipoprotein</fullName>
    </recommendedName>
</protein>